<dbReference type="CDD" id="cd05244">
    <property type="entry name" value="BVR-B_like_SDR_a"/>
    <property type="match status" value="1"/>
</dbReference>
<dbReference type="InterPro" id="IPR036291">
    <property type="entry name" value="NAD(P)-bd_dom_sf"/>
</dbReference>
<proteinExistence type="predicted"/>
<dbReference type="Proteomes" id="UP001241110">
    <property type="component" value="Unassembled WGS sequence"/>
</dbReference>
<accession>A0AAE3QQ02</accession>
<protein>
    <submittedName>
        <fullName evidence="2">NAD(P)-dependent oxidoreductase</fullName>
    </submittedName>
</protein>
<dbReference type="SUPFAM" id="SSF51735">
    <property type="entry name" value="NAD(P)-binding Rossmann-fold domains"/>
    <property type="match status" value="1"/>
</dbReference>
<comment type="caution">
    <text evidence="2">The sequence shown here is derived from an EMBL/GenBank/DDBJ whole genome shotgun (WGS) entry which is preliminary data.</text>
</comment>
<sequence>MRIAIIGASGFVGSHLLTEALQRDHYVTAIVRHPEKITTHHPHLIVKACDIMNTEALVPLLADNDAVLSAYNPGWTNPTIYDDFLKGSKSIQEATKKAGVKRLLTIGGAGSLYVAPDTQLIDTPQFPAEWKPGALAARDYLNIIKEEKDIEWTFLSPAIEMHAGTSGKRTGQYRTGTDNPVFDANGTSRISAEDLAVALIDELENKQFPKQRFTVAY</sequence>
<reference evidence="2" key="1">
    <citation type="submission" date="2023-05" db="EMBL/GenBank/DDBJ databases">
        <authorList>
            <person name="Zhang X."/>
        </authorList>
    </citation>
    <scope>NUCLEOTIDE SEQUENCE</scope>
    <source>
        <strain evidence="2">YF14B1</strain>
    </source>
</reference>
<evidence type="ECO:0000313" key="3">
    <source>
        <dbReference type="Proteomes" id="UP001241110"/>
    </source>
</evidence>
<feature type="domain" description="NAD(P)-binding" evidence="1">
    <location>
        <begin position="7"/>
        <end position="204"/>
    </location>
</feature>
<dbReference type="InterPro" id="IPR051606">
    <property type="entry name" value="Polyketide_Oxido-like"/>
</dbReference>
<dbReference type="Pfam" id="PF13460">
    <property type="entry name" value="NAD_binding_10"/>
    <property type="match status" value="1"/>
</dbReference>
<dbReference type="GO" id="GO:0016646">
    <property type="term" value="F:oxidoreductase activity, acting on the CH-NH group of donors, NAD or NADP as acceptor"/>
    <property type="evidence" value="ECO:0007669"/>
    <property type="project" value="TreeGrafter"/>
</dbReference>
<dbReference type="InterPro" id="IPR016040">
    <property type="entry name" value="NAD(P)-bd_dom"/>
</dbReference>
<evidence type="ECO:0000313" key="2">
    <source>
        <dbReference type="EMBL" id="MDJ1483357.1"/>
    </source>
</evidence>
<dbReference type="PANTHER" id="PTHR43355:SF2">
    <property type="entry name" value="FLAVIN REDUCTASE (NADPH)"/>
    <property type="match status" value="1"/>
</dbReference>
<organism evidence="2 3">
    <name type="scientific">Xanthocytophaga flava</name>
    <dbReference type="NCBI Taxonomy" id="3048013"/>
    <lineage>
        <taxon>Bacteria</taxon>
        <taxon>Pseudomonadati</taxon>
        <taxon>Bacteroidota</taxon>
        <taxon>Cytophagia</taxon>
        <taxon>Cytophagales</taxon>
        <taxon>Rhodocytophagaceae</taxon>
        <taxon>Xanthocytophaga</taxon>
    </lineage>
</organism>
<dbReference type="AlphaFoldDB" id="A0AAE3QQ02"/>
<dbReference type="EMBL" id="JASJOS010000010">
    <property type="protein sequence ID" value="MDJ1483357.1"/>
    <property type="molecule type" value="Genomic_DNA"/>
</dbReference>
<dbReference type="RefSeq" id="WP_313983106.1">
    <property type="nucleotide sequence ID" value="NZ_JASJOS010000010.1"/>
</dbReference>
<name>A0AAE3QQ02_9BACT</name>
<gene>
    <name evidence="2" type="ORF">QNI16_22855</name>
</gene>
<dbReference type="Gene3D" id="3.40.50.720">
    <property type="entry name" value="NAD(P)-binding Rossmann-like Domain"/>
    <property type="match status" value="1"/>
</dbReference>
<dbReference type="PANTHER" id="PTHR43355">
    <property type="entry name" value="FLAVIN REDUCTASE (NADPH)"/>
    <property type="match status" value="1"/>
</dbReference>
<evidence type="ECO:0000259" key="1">
    <source>
        <dbReference type="Pfam" id="PF13460"/>
    </source>
</evidence>